<dbReference type="EMBL" id="JANJQO010000099">
    <property type="protein sequence ID" value="KAJ2981999.1"/>
    <property type="molecule type" value="Genomic_DNA"/>
</dbReference>
<comment type="caution">
    <text evidence="1">The sequence shown here is derived from an EMBL/GenBank/DDBJ whole genome shotgun (WGS) entry which is preliminary data.</text>
</comment>
<sequence>MKLALFARALAIRAFSVYAAEARPIDDLFVVDTTSCGEYLIAQANGDSLLQQWVNEAADMASAAINMFQNAKEGNPRNYELAYLKGLFDTNVGDAAIYDIDVVLLNTYLCLENGELPEGNSVKPWLYCNDDGFIRKNPTDMAVQIDGQPATANGHPISIGDLYKTKIAAITSKGKLPKVFLVEMAASGNNSPRAEYIILGGTDQNNICAQTVAETFVAQRNANVPIILLCPSVFTSNRPALGSVKPQPVFPDGPAVPQSLTDVLQKSYPLLHELFHFCP</sequence>
<gene>
    <name evidence="1" type="ORF">NQ176_g1668</name>
</gene>
<organism evidence="1 2">
    <name type="scientific">Zarea fungicola</name>
    <dbReference type="NCBI Taxonomy" id="93591"/>
    <lineage>
        <taxon>Eukaryota</taxon>
        <taxon>Fungi</taxon>
        <taxon>Dikarya</taxon>
        <taxon>Ascomycota</taxon>
        <taxon>Pezizomycotina</taxon>
        <taxon>Sordariomycetes</taxon>
        <taxon>Hypocreomycetidae</taxon>
        <taxon>Hypocreales</taxon>
        <taxon>Cordycipitaceae</taxon>
        <taxon>Zarea</taxon>
    </lineage>
</organism>
<proteinExistence type="predicted"/>
<dbReference type="Proteomes" id="UP001143910">
    <property type="component" value="Unassembled WGS sequence"/>
</dbReference>
<name>A0ACC1NUB4_9HYPO</name>
<keyword evidence="2" id="KW-1185">Reference proteome</keyword>
<evidence type="ECO:0000313" key="1">
    <source>
        <dbReference type="EMBL" id="KAJ2981999.1"/>
    </source>
</evidence>
<protein>
    <submittedName>
        <fullName evidence="1">Uncharacterized protein</fullName>
    </submittedName>
</protein>
<accession>A0ACC1NUB4</accession>
<reference evidence="1" key="1">
    <citation type="submission" date="2022-08" db="EMBL/GenBank/DDBJ databases">
        <title>Genome Sequence of Lecanicillium fungicola.</title>
        <authorList>
            <person name="Buettner E."/>
        </authorList>
    </citation>
    <scope>NUCLEOTIDE SEQUENCE</scope>
    <source>
        <strain evidence="1">Babe33</strain>
    </source>
</reference>
<evidence type="ECO:0000313" key="2">
    <source>
        <dbReference type="Proteomes" id="UP001143910"/>
    </source>
</evidence>